<dbReference type="AlphaFoldDB" id="A0A1X2IMG2"/>
<accession>A0A1X2IMG2</accession>
<comment type="caution">
    <text evidence="1">The sequence shown here is derived from an EMBL/GenBank/DDBJ whole genome shotgun (WGS) entry which is preliminary data.</text>
</comment>
<evidence type="ECO:0000313" key="2">
    <source>
        <dbReference type="Proteomes" id="UP000193560"/>
    </source>
</evidence>
<dbReference type="EMBL" id="MCGE01000008">
    <property type="protein sequence ID" value="ORZ18951.1"/>
    <property type="molecule type" value="Genomic_DNA"/>
</dbReference>
<reference evidence="1 2" key="1">
    <citation type="submission" date="2016-07" db="EMBL/GenBank/DDBJ databases">
        <title>Pervasive Adenine N6-methylation of Active Genes in Fungi.</title>
        <authorList>
            <consortium name="DOE Joint Genome Institute"/>
            <person name="Mondo S.J."/>
            <person name="Dannebaum R.O."/>
            <person name="Kuo R.C."/>
            <person name="Labutti K."/>
            <person name="Haridas S."/>
            <person name="Kuo A."/>
            <person name="Salamov A."/>
            <person name="Ahrendt S.R."/>
            <person name="Lipzen A."/>
            <person name="Sullivan W."/>
            <person name="Andreopoulos W.B."/>
            <person name="Clum A."/>
            <person name="Lindquist E."/>
            <person name="Daum C."/>
            <person name="Ramamoorthy G.K."/>
            <person name="Gryganskyi A."/>
            <person name="Culley D."/>
            <person name="Magnuson J.K."/>
            <person name="James T.Y."/>
            <person name="O'Malley M.A."/>
            <person name="Stajich J.E."/>
            <person name="Spatafora J.W."/>
            <person name="Visel A."/>
            <person name="Grigoriev I.V."/>
        </authorList>
    </citation>
    <scope>NUCLEOTIDE SEQUENCE [LARGE SCALE GENOMIC DNA]</scope>
    <source>
        <strain evidence="1 2">NRRL 1336</strain>
    </source>
</reference>
<organism evidence="1 2">
    <name type="scientific">Absidia repens</name>
    <dbReference type="NCBI Taxonomy" id="90262"/>
    <lineage>
        <taxon>Eukaryota</taxon>
        <taxon>Fungi</taxon>
        <taxon>Fungi incertae sedis</taxon>
        <taxon>Mucoromycota</taxon>
        <taxon>Mucoromycotina</taxon>
        <taxon>Mucoromycetes</taxon>
        <taxon>Mucorales</taxon>
        <taxon>Cunninghamellaceae</taxon>
        <taxon>Absidia</taxon>
    </lineage>
</organism>
<proteinExistence type="predicted"/>
<protein>
    <submittedName>
        <fullName evidence="1">Uncharacterized protein</fullName>
    </submittedName>
</protein>
<sequence length="125" mass="14569">MINCYHFPLLSQVRRIVLSIAVCIFFFQAATRSYPSPIIMIKVQSHIVISISIYQYSILPSSPPTYNCSRRFRPEVLYNRLYTDIPESQLPVHINSDALTHTPIHPNSHTHRHKTTSIYDIKTHY</sequence>
<name>A0A1X2IMG2_9FUNG</name>
<gene>
    <name evidence="1" type="ORF">BCR42DRAFT_235341</name>
</gene>
<evidence type="ECO:0000313" key="1">
    <source>
        <dbReference type="EMBL" id="ORZ18951.1"/>
    </source>
</evidence>
<keyword evidence="2" id="KW-1185">Reference proteome</keyword>
<dbReference type="Proteomes" id="UP000193560">
    <property type="component" value="Unassembled WGS sequence"/>
</dbReference>